<dbReference type="Proteomes" id="UP001381174">
    <property type="component" value="Unassembled WGS sequence"/>
</dbReference>
<feature type="compositionally biased region" description="Basic and acidic residues" evidence="1">
    <location>
        <begin position="51"/>
        <end position="70"/>
    </location>
</feature>
<reference evidence="2 3" key="1">
    <citation type="journal article" date="2014" name="Int. J. Syst. Evol. Microbiol.">
        <title>Fulvimonas yonginensis sp. nov., isolated from greenhouse soil, and emended description of the genus Fulvimonas.</title>
        <authorList>
            <person name="Ahn J.H."/>
            <person name="Kim S.J."/>
            <person name="Weon H.Y."/>
            <person name="Hong S.B."/>
            <person name="Seok S.J."/>
            <person name="Kwon S.W."/>
        </authorList>
    </citation>
    <scope>NUCLEOTIDE SEQUENCE [LARGE SCALE GENOMIC DNA]</scope>
    <source>
        <strain evidence="2 3">KACC 16952</strain>
    </source>
</reference>
<evidence type="ECO:0000256" key="1">
    <source>
        <dbReference type="SAM" id="MobiDB-lite"/>
    </source>
</evidence>
<dbReference type="RefSeq" id="WP_336808500.1">
    <property type="nucleotide sequence ID" value="NZ_JBBBNY010000012.1"/>
</dbReference>
<protein>
    <submittedName>
        <fullName evidence="2">Uncharacterized protein</fullName>
    </submittedName>
</protein>
<comment type="caution">
    <text evidence="2">The sequence shown here is derived from an EMBL/GenBank/DDBJ whole genome shotgun (WGS) entry which is preliminary data.</text>
</comment>
<evidence type="ECO:0000313" key="3">
    <source>
        <dbReference type="Proteomes" id="UP001381174"/>
    </source>
</evidence>
<proteinExistence type="predicted"/>
<organism evidence="2 3">
    <name type="scientific">Fulvimonas yonginensis</name>
    <dbReference type="NCBI Taxonomy" id="1495200"/>
    <lineage>
        <taxon>Bacteria</taxon>
        <taxon>Pseudomonadati</taxon>
        <taxon>Pseudomonadota</taxon>
        <taxon>Gammaproteobacteria</taxon>
        <taxon>Lysobacterales</taxon>
        <taxon>Rhodanobacteraceae</taxon>
        <taxon>Fulvimonas</taxon>
    </lineage>
</organism>
<accession>A0ABU8JEU1</accession>
<gene>
    <name evidence="2" type="ORF">WAT24_13910</name>
</gene>
<feature type="region of interest" description="Disordered" evidence="1">
    <location>
        <begin position="36"/>
        <end position="70"/>
    </location>
</feature>
<name>A0ABU8JEU1_9GAMM</name>
<evidence type="ECO:0000313" key="2">
    <source>
        <dbReference type="EMBL" id="MEI7037860.1"/>
    </source>
</evidence>
<dbReference type="EMBL" id="JBBBNY010000012">
    <property type="protein sequence ID" value="MEI7037860.1"/>
    <property type="molecule type" value="Genomic_DNA"/>
</dbReference>
<sequence length="70" mass="8114">MTTHAQLPPHAFWPLAKCREQAVRLGRYLGLIPQQAPALPPTRRQQLLAAQDRRRAEQRRAAELARSRRH</sequence>
<keyword evidence="3" id="KW-1185">Reference proteome</keyword>